<dbReference type="PANTHER" id="PTHR11895:SF73">
    <property type="entry name" value="AMIDASE FAMILY PROTEIN"/>
    <property type="match status" value="1"/>
</dbReference>
<dbReference type="EMBL" id="NHSD01000313">
    <property type="protein sequence ID" value="MBK5928605.1"/>
    <property type="molecule type" value="Genomic_DNA"/>
</dbReference>
<dbReference type="InterPro" id="IPR036928">
    <property type="entry name" value="AS_sf"/>
</dbReference>
<evidence type="ECO:0000259" key="2">
    <source>
        <dbReference type="Pfam" id="PF01425"/>
    </source>
</evidence>
<dbReference type="AlphaFoldDB" id="A0A934WIY4"/>
<dbReference type="GO" id="GO:0050567">
    <property type="term" value="F:glutaminyl-tRNA synthase (glutamine-hydrolyzing) activity"/>
    <property type="evidence" value="ECO:0007669"/>
    <property type="project" value="TreeGrafter"/>
</dbReference>
<feature type="region of interest" description="Disordered" evidence="1">
    <location>
        <begin position="1"/>
        <end position="40"/>
    </location>
</feature>
<feature type="compositionally biased region" description="Low complexity" evidence="1">
    <location>
        <begin position="14"/>
        <end position="39"/>
    </location>
</feature>
<dbReference type="RefSeq" id="WP_201158368.1">
    <property type="nucleotide sequence ID" value="NZ_NHSD01000313.1"/>
</dbReference>
<name>A0A934WIY4_9RHOB</name>
<comment type="caution">
    <text evidence="3">The sequence shown here is derived from an EMBL/GenBank/DDBJ whole genome shotgun (WGS) entry which is preliminary data.</text>
</comment>
<dbReference type="SUPFAM" id="SSF75304">
    <property type="entry name" value="Amidase signature (AS) enzymes"/>
    <property type="match status" value="1"/>
</dbReference>
<dbReference type="PANTHER" id="PTHR11895">
    <property type="entry name" value="TRANSAMIDASE"/>
    <property type="match status" value="1"/>
</dbReference>
<accession>A0A934WIY4</accession>
<evidence type="ECO:0000313" key="4">
    <source>
        <dbReference type="Proteomes" id="UP000706333"/>
    </source>
</evidence>
<dbReference type="Pfam" id="PF01425">
    <property type="entry name" value="Amidase"/>
    <property type="match status" value="1"/>
</dbReference>
<gene>
    <name evidence="3" type="ORF">CCR87_14905</name>
</gene>
<dbReference type="Proteomes" id="UP000706333">
    <property type="component" value="Unassembled WGS sequence"/>
</dbReference>
<dbReference type="InterPro" id="IPR000120">
    <property type="entry name" value="Amidase"/>
</dbReference>
<sequence length="582" mass="60679">MTQPLPSGDPAPGPQATGPAAGRAPDPVANPAANPVGPGLDDIAAAERLLGVTYTPAERAQMLDNLEGQIASAVARRGVRLSNDVPMASRFDPRLPGFRPPAAPGRVRFSAADPGPLPDSDTDIAFAPLPRLAGWIARGAITSRRLTGIYLARIAALGPKLECFATVTPDLALAEADAADALTRAGVNLGPLHGIPYGLKDLFDTRGITTGWGAEPFRDRVPDRDAAIVGRLRAAGAVLLGKTTLGALAYNDIWYGGMTRNPWNPDEGASGSSAGSGSATAAGLCAFSIGTETLGSITSPCQRNGTTGLRPTFGRVSRAGAMALCWSLDKIGPMCRGVEDTAMVLSVLNGPDPADRSSIDMPFHFDAARGIEGLRVGYLPEAFAEGATAVDHAALEAVRDLGLEVRAVSLPDLPYGSLINVLYAEAAAAFEDLTLDNTDDTLTWQEDGAWPNTFRKARFLSAVDHVQLDRLRYRVMEALDALFADIDVLVGPFMTGPMLVASNFTGHPCLHLRAGFIDSPTRGKASLGSGKLSTGEAADGPTHTVPQGISLWGGLFDEGAVLALGMALEAALDVADRRPPIA</sequence>
<keyword evidence="4" id="KW-1185">Reference proteome</keyword>
<proteinExistence type="predicted"/>
<reference evidence="3" key="1">
    <citation type="submission" date="2017-05" db="EMBL/GenBank/DDBJ databases">
        <authorList>
            <person name="Imhoff J.F."/>
            <person name="Rahn T."/>
            <person name="Kuenzel S."/>
            <person name="Neulinger S.C."/>
        </authorList>
    </citation>
    <scope>NUCLEOTIDE SEQUENCE</scope>
    <source>
        <strain evidence="3">LMG 28126</strain>
    </source>
</reference>
<dbReference type="Gene3D" id="3.90.1300.10">
    <property type="entry name" value="Amidase signature (AS) domain"/>
    <property type="match status" value="1"/>
</dbReference>
<feature type="domain" description="Amidase" evidence="2">
    <location>
        <begin position="146"/>
        <end position="498"/>
    </location>
</feature>
<evidence type="ECO:0000256" key="1">
    <source>
        <dbReference type="SAM" id="MobiDB-lite"/>
    </source>
</evidence>
<reference evidence="3" key="2">
    <citation type="journal article" date="2020" name="Microorganisms">
        <title>Osmotic Adaptation and Compatible Solute Biosynthesis of Phototrophic Bacteria as Revealed from Genome Analyses.</title>
        <authorList>
            <person name="Imhoff J.F."/>
            <person name="Rahn T."/>
            <person name="Kunzel S."/>
            <person name="Keller A."/>
            <person name="Neulinger S.C."/>
        </authorList>
    </citation>
    <scope>NUCLEOTIDE SEQUENCE</scope>
    <source>
        <strain evidence="3">LMG 28126</strain>
    </source>
</reference>
<dbReference type="InterPro" id="IPR023631">
    <property type="entry name" value="Amidase_dom"/>
</dbReference>
<protein>
    <submittedName>
        <fullName evidence="3">Amidase</fullName>
    </submittedName>
</protein>
<evidence type="ECO:0000313" key="3">
    <source>
        <dbReference type="EMBL" id="MBK5928605.1"/>
    </source>
</evidence>
<organism evidence="3 4">
    <name type="scientific">Rhodobaculum claviforme</name>
    <dbReference type="NCBI Taxonomy" id="1549854"/>
    <lineage>
        <taxon>Bacteria</taxon>
        <taxon>Pseudomonadati</taxon>
        <taxon>Pseudomonadota</taxon>
        <taxon>Alphaproteobacteria</taxon>
        <taxon>Rhodobacterales</taxon>
        <taxon>Paracoccaceae</taxon>
        <taxon>Rhodobaculum</taxon>
    </lineage>
</organism>